<feature type="compositionally biased region" description="Basic and acidic residues" evidence="1">
    <location>
        <begin position="27"/>
        <end position="38"/>
    </location>
</feature>
<name>A0A9N9IZU5_9GLOM</name>
<keyword evidence="3" id="KW-1185">Reference proteome</keyword>
<gene>
    <name evidence="2" type="ORF">AMORRO_LOCUS15681</name>
</gene>
<feature type="compositionally biased region" description="Polar residues" evidence="1">
    <location>
        <begin position="9"/>
        <end position="26"/>
    </location>
</feature>
<protein>
    <submittedName>
        <fullName evidence="2">16696_t:CDS:1</fullName>
    </submittedName>
</protein>
<evidence type="ECO:0000256" key="1">
    <source>
        <dbReference type="SAM" id="MobiDB-lite"/>
    </source>
</evidence>
<comment type="caution">
    <text evidence="2">The sequence shown here is derived from an EMBL/GenBank/DDBJ whole genome shotgun (WGS) entry which is preliminary data.</text>
</comment>
<feature type="non-terminal residue" evidence="2">
    <location>
        <position position="71"/>
    </location>
</feature>
<reference evidence="2" key="1">
    <citation type="submission" date="2021-06" db="EMBL/GenBank/DDBJ databases">
        <authorList>
            <person name="Kallberg Y."/>
            <person name="Tangrot J."/>
            <person name="Rosling A."/>
        </authorList>
    </citation>
    <scope>NUCLEOTIDE SEQUENCE</scope>
    <source>
        <strain evidence="2">CL551</strain>
    </source>
</reference>
<proteinExistence type="predicted"/>
<accession>A0A9N9IZU5</accession>
<evidence type="ECO:0000313" key="2">
    <source>
        <dbReference type="EMBL" id="CAG8757226.1"/>
    </source>
</evidence>
<dbReference type="EMBL" id="CAJVPV010038773">
    <property type="protein sequence ID" value="CAG8757226.1"/>
    <property type="molecule type" value="Genomic_DNA"/>
</dbReference>
<feature type="region of interest" description="Disordered" evidence="1">
    <location>
        <begin position="9"/>
        <end position="38"/>
    </location>
</feature>
<sequence>TSVTNVVKINRPNVPNSSKSGSVETIQTRKDEVRQGDARVSRTEIVRIVSNINSPKGTVDSQFSGLTITSF</sequence>
<organism evidence="2 3">
    <name type="scientific">Acaulospora morrowiae</name>
    <dbReference type="NCBI Taxonomy" id="94023"/>
    <lineage>
        <taxon>Eukaryota</taxon>
        <taxon>Fungi</taxon>
        <taxon>Fungi incertae sedis</taxon>
        <taxon>Mucoromycota</taxon>
        <taxon>Glomeromycotina</taxon>
        <taxon>Glomeromycetes</taxon>
        <taxon>Diversisporales</taxon>
        <taxon>Acaulosporaceae</taxon>
        <taxon>Acaulospora</taxon>
    </lineage>
</organism>
<dbReference type="Proteomes" id="UP000789342">
    <property type="component" value="Unassembled WGS sequence"/>
</dbReference>
<evidence type="ECO:0000313" key="3">
    <source>
        <dbReference type="Proteomes" id="UP000789342"/>
    </source>
</evidence>
<dbReference type="AlphaFoldDB" id="A0A9N9IZU5"/>